<feature type="domain" description="AMP-dependent synthetase/ligase" evidence="5">
    <location>
        <begin position="27"/>
        <end position="193"/>
    </location>
</feature>
<reference evidence="7" key="1">
    <citation type="submission" date="2022-10" db="EMBL/GenBank/DDBJ databases">
        <title>Genome assembly of Pristionchus species.</title>
        <authorList>
            <person name="Yoshida K."/>
            <person name="Sommer R.J."/>
        </authorList>
    </citation>
    <scope>NUCLEOTIDE SEQUENCE [LARGE SCALE GENOMIC DNA]</scope>
    <source>
        <strain evidence="7">RS5460</strain>
    </source>
</reference>
<dbReference type="Gene3D" id="3.40.50.980">
    <property type="match status" value="2"/>
</dbReference>
<dbReference type="InterPro" id="IPR020845">
    <property type="entry name" value="AMP-binding_CS"/>
</dbReference>
<keyword evidence="7" id="KW-1185">Reference proteome</keyword>
<organism evidence="6 7">
    <name type="scientific">Pristionchus mayeri</name>
    <dbReference type="NCBI Taxonomy" id="1317129"/>
    <lineage>
        <taxon>Eukaryota</taxon>
        <taxon>Metazoa</taxon>
        <taxon>Ecdysozoa</taxon>
        <taxon>Nematoda</taxon>
        <taxon>Chromadorea</taxon>
        <taxon>Rhabditida</taxon>
        <taxon>Rhabditina</taxon>
        <taxon>Diplogasteromorpha</taxon>
        <taxon>Diplogasteroidea</taxon>
        <taxon>Neodiplogasteridae</taxon>
        <taxon>Pristionchus</taxon>
    </lineage>
</organism>
<comment type="similarity">
    <text evidence="2">Belongs to the ATP-dependent AMP-binding enzyme family.</text>
</comment>
<evidence type="ECO:0000313" key="6">
    <source>
        <dbReference type="EMBL" id="GMR50501.1"/>
    </source>
</evidence>
<dbReference type="EMBL" id="BTRK01000004">
    <property type="protein sequence ID" value="GMR50501.1"/>
    <property type="molecule type" value="Genomic_DNA"/>
</dbReference>
<protein>
    <recommendedName>
        <fullName evidence="5">AMP-dependent synthetase/ligase domain-containing protein</fullName>
    </recommendedName>
</protein>
<feature type="non-terminal residue" evidence="6">
    <location>
        <position position="195"/>
    </location>
</feature>
<evidence type="ECO:0000256" key="2">
    <source>
        <dbReference type="ARBA" id="ARBA00006432"/>
    </source>
</evidence>
<comment type="caution">
    <text evidence="6">The sequence shown here is derived from an EMBL/GenBank/DDBJ whole genome shotgun (WGS) entry which is preliminary data.</text>
</comment>
<dbReference type="InterPro" id="IPR000873">
    <property type="entry name" value="AMP-dep_synth/lig_dom"/>
</dbReference>
<feature type="non-terminal residue" evidence="6">
    <location>
        <position position="1"/>
    </location>
</feature>
<dbReference type="GO" id="GO:0005777">
    <property type="term" value="C:peroxisome"/>
    <property type="evidence" value="ECO:0007669"/>
    <property type="project" value="UniProtKB-SubCell"/>
</dbReference>
<accession>A0AAN5CTR4</accession>
<evidence type="ECO:0000313" key="7">
    <source>
        <dbReference type="Proteomes" id="UP001328107"/>
    </source>
</evidence>
<evidence type="ECO:0000256" key="1">
    <source>
        <dbReference type="ARBA" id="ARBA00004275"/>
    </source>
</evidence>
<dbReference type="AlphaFoldDB" id="A0AAN5CTR4"/>
<keyword evidence="4" id="KW-0576">Peroxisome</keyword>
<dbReference type="GO" id="GO:0016405">
    <property type="term" value="F:CoA-ligase activity"/>
    <property type="evidence" value="ECO:0007669"/>
    <property type="project" value="TreeGrafter"/>
</dbReference>
<evidence type="ECO:0000256" key="4">
    <source>
        <dbReference type="ARBA" id="ARBA00023140"/>
    </source>
</evidence>
<dbReference type="PANTHER" id="PTHR24096">
    <property type="entry name" value="LONG-CHAIN-FATTY-ACID--COA LIGASE"/>
    <property type="match status" value="1"/>
</dbReference>
<evidence type="ECO:0000259" key="5">
    <source>
        <dbReference type="Pfam" id="PF00501"/>
    </source>
</evidence>
<evidence type="ECO:0000256" key="3">
    <source>
        <dbReference type="ARBA" id="ARBA00022598"/>
    </source>
</evidence>
<dbReference type="Proteomes" id="UP001328107">
    <property type="component" value="Unassembled WGS sequence"/>
</dbReference>
<name>A0AAN5CTR4_9BILA</name>
<proteinExistence type="inferred from homology"/>
<dbReference type="Pfam" id="PF00501">
    <property type="entry name" value="AMP-binding"/>
    <property type="match status" value="1"/>
</dbReference>
<comment type="subcellular location">
    <subcellularLocation>
        <location evidence="1">Peroxisome</location>
    </subcellularLocation>
</comment>
<dbReference type="PROSITE" id="PS00455">
    <property type="entry name" value="AMP_BINDING"/>
    <property type="match status" value="1"/>
</dbReference>
<gene>
    <name evidence="6" type="ORF">PMAYCL1PPCAC_20696</name>
</gene>
<sequence>IVCVRSSEKKLPGGVIDFEETLLHEPLREIAPVTPDSECMLLYSSGTTGLPKGVIHTHRTFHCALEMMIGHWKHEIYPVLLGGEPVDWYEESQVQAFSCYHMSGFLFLNMYLLTGSPVVLMKAFDGDVYLDVIENFKPRYLGVSPPIFSYLAKDVHGKKGALSSVQMVMCGAAPLSKELSDEFQASHPNVKYIVQ</sequence>
<keyword evidence="3" id="KW-0436">Ligase</keyword>
<dbReference type="PANTHER" id="PTHR24096:SF149">
    <property type="entry name" value="AMP-BINDING DOMAIN-CONTAINING PROTEIN-RELATED"/>
    <property type="match status" value="1"/>
</dbReference>
<dbReference type="SUPFAM" id="SSF56801">
    <property type="entry name" value="Acetyl-CoA synthetase-like"/>
    <property type="match status" value="1"/>
</dbReference>